<evidence type="ECO:0000259" key="2">
    <source>
        <dbReference type="Pfam" id="PF09557"/>
    </source>
</evidence>
<feature type="compositionally biased region" description="Basic and acidic residues" evidence="1">
    <location>
        <begin position="125"/>
        <end position="135"/>
    </location>
</feature>
<keyword evidence="4" id="KW-1185">Reference proteome</keyword>
<reference evidence="4" key="1">
    <citation type="journal article" date="2019" name="Int. J. Syst. Evol. Microbiol.">
        <title>The Global Catalogue of Microorganisms (GCM) 10K type strain sequencing project: providing services to taxonomists for standard genome sequencing and annotation.</title>
        <authorList>
            <consortium name="The Broad Institute Genomics Platform"/>
            <consortium name="The Broad Institute Genome Sequencing Center for Infectious Disease"/>
            <person name="Wu L."/>
            <person name="Ma J."/>
        </authorList>
    </citation>
    <scope>NUCLEOTIDE SEQUENCE [LARGE SCALE GENOMIC DNA]</scope>
    <source>
        <strain evidence="4">CECT 7131</strain>
    </source>
</reference>
<dbReference type="InterPro" id="IPR019060">
    <property type="entry name" value="DUF2382"/>
</dbReference>
<proteinExistence type="predicted"/>
<feature type="domain" description="DUF2382" evidence="2">
    <location>
        <begin position="16"/>
        <end position="131"/>
    </location>
</feature>
<feature type="region of interest" description="Disordered" evidence="1">
    <location>
        <begin position="125"/>
        <end position="149"/>
    </location>
</feature>
<feature type="region of interest" description="Disordered" evidence="1">
    <location>
        <begin position="61"/>
        <end position="80"/>
    </location>
</feature>
<organism evidence="3 4">
    <name type="scientific">Paeniroseomonas aquatica</name>
    <dbReference type="NCBI Taxonomy" id="373043"/>
    <lineage>
        <taxon>Bacteria</taxon>
        <taxon>Pseudomonadati</taxon>
        <taxon>Pseudomonadota</taxon>
        <taxon>Alphaproteobacteria</taxon>
        <taxon>Acetobacterales</taxon>
        <taxon>Acetobacteraceae</taxon>
        <taxon>Paeniroseomonas</taxon>
    </lineage>
</organism>
<dbReference type="Proteomes" id="UP001529369">
    <property type="component" value="Unassembled WGS sequence"/>
</dbReference>
<dbReference type="Pfam" id="PF09557">
    <property type="entry name" value="DUF2382"/>
    <property type="match status" value="1"/>
</dbReference>
<gene>
    <name evidence="3" type="ORF">QWZ14_25150</name>
</gene>
<evidence type="ECO:0000256" key="1">
    <source>
        <dbReference type="SAM" id="MobiDB-lite"/>
    </source>
</evidence>
<sequence length="149" mass="16903">MPQDNDDRRTVDTTIIPVIEETARISTRQVEAGRVRVHLRTEVGQQRLQATLRSEAVTVEHRPIGRELAPGEPLPVPHDEEDGRVTVIPVLEEILVVEKRLVLREELRLRRTSSLEDVDHAVDVQRQHAEVERLPPADPQDPSNPGHPQ</sequence>
<dbReference type="EMBL" id="JAUFPN010000197">
    <property type="protein sequence ID" value="MDN3567681.1"/>
    <property type="molecule type" value="Genomic_DNA"/>
</dbReference>
<name>A0ABT8AD48_9PROT</name>
<evidence type="ECO:0000313" key="4">
    <source>
        <dbReference type="Proteomes" id="UP001529369"/>
    </source>
</evidence>
<evidence type="ECO:0000313" key="3">
    <source>
        <dbReference type="EMBL" id="MDN3567681.1"/>
    </source>
</evidence>
<dbReference type="RefSeq" id="WP_290319740.1">
    <property type="nucleotide sequence ID" value="NZ_JAUFPN010000197.1"/>
</dbReference>
<protein>
    <submittedName>
        <fullName evidence="3">YsnF/AvaK domain-containing protein</fullName>
    </submittedName>
</protein>
<comment type="caution">
    <text evidence="3">The sequence shown here is derived from an EMBL/GenBank/DDBJ whole genome shotgun (WGS) entry which is preliminary data.</text>
</comment>
<accession>A0ABT8AD48</accession>